<evidence type="ECO:0008006" key="3">
    <source>
        <dbReference type="Google" id="ProtNLM"/>
    </source>
</evidence>
<dbReference type="Proteomes" id="UP001595478">
    <property type="component" value="Unassembled WGS sequence"/>
</dbReference>
<organism evidence="1 2">
    <name type="scientific">Agaribacter flavus</name>
    <dbReference type="NCBI Taxonomy" id="1902781"/>
    <lineage>
        <taxon>Bacteria</taxon>
        <taxon>Pseudomonadati</taxon>
        <taxon>Pseudomonadota</taxon>
        <taxon>Gammaproteobacteria</taxon>
        <taxon>Alteromonadales</taxon>
        <taxon>Alteromonadaceae</taxon>
        <taxon>Agaribacter</taxon>
    </lineage>
</organism>
<dbReference type="RefSeq" id="WP_376919943.1">
    <property type="nucleotide sequence ID" value="NZ_JBHRSW010000014.1"/>
</dbReference>
<reference evidence="2" key="1">
    <citation type="journal article" date="2019" name="Int. J. Syst. Evol. Microbiol.">
        <title>The Global Catalogue of Microorganisms (GCM) 10K type strain sequencing project: providing services to taxonomists for standard genome sequencing and annotation.</title>
        <authorList>
            <consortium name="The Broad Institute Genomics Platform"/>
            <consortium name="The Broad Institute Genome Sequencing Center for Infectious Disease"/>
            <person name="Wu L."/>
            <person name="Ma J."/>
        </authorList>
    </citation>
    <scope>NUCLEOTIDE SEQUENCE [LARGE SCALE GENOMIC DNA]</scope>
    <source>
        <strain evidence="2">KCTC 52473</strain>
    </source>
</reference>
<keyword evidence="2" id="KW-1185">Reference proteome</keyword>
<name>A0ABV7FTL6_9ALTE</name>
<comment type="caution">
    <text evidence="1">The sequence shown here is derived from an EMBL/GenBank/DDBJ whole genome shotgun (WGS) entry which is preliminary data.</text>
</comment>
<dbReference type="EMBL" id="JBHRSW010000014">
    <property type="protein sequence ID" value="MFC3121811.1"/>
    <property type="molecule type" value="Genomic_DNA"/>
</dbReference>
<gene>
    <name evidence="1" type="ORF">ACFOHL_09280</name>
</gene>
<sequence length="175" mass="19162">MPAPLLWLGAAALGIYASDRANTEYMKRKQIVTSMPGEGTFAVTPENGAVVCCGVYGVLDHTGIWVDGNIYELNGNGLVRCISPARFIENRSGEAIFVACDKRANVIANPVAAQRAQSQLYQLYDCHLFKQNCHRFVAEQILGTSADITSFSALNGILHEHYAKTIAWNPLLMNE</sequence>
<proteinExistence type="predicted"/>
<accession>A0ABV7FTL6</accession>
<evidence type="ECO:0000313" key="1">
    <source>
        <dbReference type="EMBL" id="MFC3121811.1"/>
    </source>
</evidence>
<protein>
    <recommendedName>
        <fullName evidence="3">LRAT domain-containing protein</fullName>
    </recommendedName>
</protein>
<evidence type="ECO:0000313" key="2">
    <source>
        <dbReference type="Proteomes" id="UP001595478"/>
    </source>
</evidence>